<reference evidence="7" key="2">
    <citation type="journal article" date="2021" name="PeerJ">
        <title>Extensive microbial diversity within the chicken gut microbiome revealed by metagenomics and culture.</title>
        <authorList>
            <person name="Gilroy R."/>
            <person name="Ravi A."/>
            <person name="Getino M."/>
            <person name="Pursley I."/>
            <person name="Horton D.L."/>
            <person name="Alikhan N.F."/>
            <person name="Baker D."/>
            <person name="Gharbi K."/>
            <person name="Hall N."/>
            <person name="Watson M."/>
            <person name="Adriaenssens E.M."/>
            <person name="Foster-Nyarko E."/>
            <person name="Jarju S."/>
            <person name="Secka A."/>
            <person name="Antonio M."/>
            <person name="Oren A."/>
            <person name="Chaudhuri R.R."/>
            <person name="La Ragione R."/>
            <person name="Hildebrand F."/>
            <person name="Pallen M.J."/>
        </authorList>
    </citation>
    <scope>NUCLEOTIDE SEQUENCE</scope>
    <source>
        <strain evidence="7">2889</strain>
    </source>
</reference>
<dbReference type="EMBL" id="JADIMZ010000123">
    <property type="protein sequence ID" value="MBO8433274.1"/>
    <property type="molecule type" value="Genomic_DNA"/>
</dbReference>
<proteinExistence type="inferred from homology"/>
<feature type="signal peptide" evidence="5">
    <location>
        <begin position="1"/>
        <end position="22"/>
    </location>
</feature>
<reference evidence="7" key="1">
    <citation type="submission" date="2020-10" db="EMBL/GenBank/DDBJ databases">
        <authorList>
            <person name="Gilroy R."/>
        </authorList>
    </citation>
    <scope>NUCLEOTIDE SEQUENCE</scope>
    <source>
        <strain evidence="7">2889</strain>
    </source>
</reference>
<evidence type="ECO:0000256" key="4">
    <source>
        <dbReference type="RuleBase" id="RU003915"/>
    </source>
</evidence>
<feature type="domain" description="PPIase FKBP-type" evidence="6">
    <location>
        <begin position="104"/>
        <end position="191"/>
    </location>
</feature>
<gene>
    <name evidence="7" type="ORF">IAB08_08310</name>
</gene>
<keyword evidence="2 3" id="KW-0697">Rotamase</keyword>
<organism evidence="7 8">
    <name type="scientific">Candidatus Pullibacteroides excrementavium</name>
    <dbReference type="NCBI Taxonomy" id="2840905"/>
    <lineage>
        <taxon>Bacteria</taxon>
        <taxon>Pseudomonadati</taxon>
        <taxon>Bacteroidota</taxon>
        <taxon>Bacteroidia</taxon>
        <taxon>Bacteroidales</taxon>
        <taxon>Candidatus Pullibacteroides</taxon>
    </lineage>
</organism>
<evidence type="ECO:0000313" key="8">
    <source>
        <dbReference type="Proteomes" id="UP000823612"/>
    </source>
</evidence>
<dbReference type="Gene3D" id="3.10.50.40">
    <property type="match status" value="1"/>
</dbReference>
<dbReference type="InterPro" id="IPR046357">
    <property type="entry name" value="PPIase_dom_sf"/>
</dbReference>
<evidence type="ECO:0000313" key="7">
    <source>
        <dbReference type="EMBL" id="MBO8433274.1"/>
    </source>
</evidence>
<evidence type="ECO:0000259" key="6">
    <source>
        <dbReference type="PROSITE" id="PS50059"/>
    </source>
</evidence>
<comment type="caution">
    <text evidence="7">The sequence shown here is derived from an EMBL/GenBank/DDBJ whole genome shotgun (WGS) entry which is preliminary data.</text>
</comment>
<dbReference type="InterPro" id="IPR001179">
    <property type="entry name" value="PPIase_FKBP_dom"/>
</dbReference>
<feature type="chain" id="PRO_5038410173" description="Peptidyl-prolyl cis-trans isomerase" evidence="5">
    <location>
        <begin position="23"/>
        <end position="199"/>
    </location>
</feature>
<evidence type="ECO:0000256" key="3">
    <source>
        <dbReference type="PROSITE-ProRule" id="PRU00277"/>
    </source>
</evidence>
<dbReference type="SUPFAM" id="SSF54534">
    <property type="entry name" value="FKBP-like"/>
    <property type="match status" value="1"/>
</dbReference>
<dbReference type="EC" id="5.2.1.8" evidence="4"/>
<name>A0A9D9DXR9_9BACT</name>
<dbReference type="GO" id="GO:0003755">
    <property type="term" value="F:peptidyl-prolyl cis-trans isomerase activity"/>
    <property type="evidence" value="ECO:0007669"/>
    <property type="project" value="UniProtKB-UniRule"/>
</dbReference>
<comment type="catalytic activity">
    <reaction evidence="1 3 4">
        <text>[protein]-peptidylproline (omega=180) = [protein]-peptidylproline (omega=0)</text>
        <dbReference type="Rhea" id="RHEA:16237"/>
        <dbReference type="Rhea" id="RHEA-COMP:10747"/>
        <dbReference type="Rhea" id="RHEA-COMP:10748"/>
        <dbReference type="ChEBI" id="CHEBI:83833"/>
        <dbReference type="ChEBI" id="CHEBI:83834"/>
        <dbReference type="EC" id="5.2.1.8"/>
    </reaction>
</comment>
<sequence length="199" mass="21935">MRTRKAGPIRKRYGLTLMIAMACPCCGMLNSCQENTFQSTPRPARNDAYGTLMEAQRIAIQQESDALCSFIARSGWPMQETPTGLWYYIYRTTAPIPPSPIGQGDIVKVEYRLQLLNGEVIASYLGEKMKTIVVGHSDIEAGLTEALLLLHPGDCAKVLIPSYLGHGFSGDGIRVPSGASLLYDLHIVDVQRHAERKIL</sequence>
<comment type="similarity">
    <text evidence="4">Belongs to the FKBP-type PPIase family.</text>
</comment>
<evidence type="ECO:0000256" key="1">
    <source>
        <dbReference type="ARBA" id="ARBA00000971"/>
    </source>
</evidence>
<evidence type="ECO:0000256" key="5">
    <source>
        <dbReference type="SAM" id="SignalP"/>
    </source>
</evidence>
<evidence type="ECO:0000256" key="2">
    <source>
        <dbReference type="ARBA" id="ARBA00023110"/>
    </source>
</evidence>
<dbReference type="PROSITE" id="PS51257">
    <property type="entry name" value="PROKAR_LIPOPROTEIN"/>
    <property type="match status" value="1"/>
</dbReference>
<keyword evidence="3 4" id="KW-0413">Isomerase</keyword>
<accession>A0A9D9DXR9</accession>
<dbReference type="AlphaFoldDB" id="A0A9D9DXR9"/>
<dbReference type="PROSITE" id="PS50059">
    <property type="entry name" value="FKBP_PPIASE"/>
    <property type="match status" value="1"/>
</dbReference>
<protein>
    <recommendedName>
        <fullName evidence="4">Peptidyl-prolyl cis-trans isomerase</fullName>
        <ecNumber evidence="4">5.2.1.8</ecNumber>
    </recommendedName>
</protein>
<dbReference type="Proteomes" id="UP000823612">
    <property type="component" value="Unassembled WGS sequence"/>
</dbReference>
<dbReference type="Pfam" id="PF00254">
    <property type="entry name" value="FKBP_C"/>
    <property type="match status" value="1"/>
</dbReference>
<keyword evidence="5" id="KW-0732">Signal</keyword>